<evidence type="ECO:0000313" key="3">
    <source>
        <dbReference type="Proteomes" id="UP000292935"/>
    </source>
</evidence>
<dbReference type="Gene3D" id="2.60.120.260">
    <property type="entry name" value="Galactose-binding domain-like"/>
    <property type="match status" value="3"/>
</dbReference>
<dbReference type="InterPro" id="IPR017853">
    <property type="entry name" value="GH"/>
</dbReference>
<evidence type="ECO:0000259" key="1">
    <source>
        <dbReference type="Pfam" id="PF01120"/>
    </source>
</evidence>
<name>A0A4Q2JL23_9MICO</name>
<dbReference type="Gene3D" id="3.20.20.80">
    <property type="entry name" value="Glycosidases"/>
    <property type="match status" value="1"/>
</dbReference>
<dbReference type="EMBL" id="SDPO01000002">
    <property type="protein sequence ID" value="RXZ48831.1"/>
    <property type="molecule type" value="Genomic_DNA"/>
</dbReference>
<feature type="domain" description="Glycoside hydrolase family 29 N-terminal" evidence="1">
    <location>
        <begin position="219"/>
        <end position="400"/>
    </location>
</feature>
<dbReference type="InterPro" id="IPR008979">
    <property type="entry name" value="Galactose-bd-like_sf"/>
</dbReference>
<organism evidence="2 3">
    <name type="scientific">Agromyces fucosus</name>
    <dbReference type="NCBI Taxonomy" id="41985"/>
    <lineage>
        <taxon>Bacteria</taxon>
        <taxon>Bacillati</taxon>
        <taxon>Actinomycetota</taxon>
        <taxon>Actinomycetes</taxon>
        <taxon>Micrococcales</taxon>
        <taxon>Microbacteriaceae</taxon>
        <taxon>Agromyces</taxon>
    </lineage>
</organism>
<protein>
    <recommendedName>
        <fullName evidence="1">Glycoside hydrolase family 29 N-terminal domain-containing protein</fullName>
    </recommendedName>
</protein>
<dbReference type="Proteomes" id="UP000292935">
    <property type="component" value="Unassembled WGS sequence"/>
</dbReference>
<dbReference type="GO" id="GO:0005975">
    <property type="term" value="P:carbohydrate metabolic process"/>
    <property type="evidence" value="ECO:0007669"/>
    <property type="project" value="InterPro"/>
</dbReference>
<dbReference type="InterPro" id="IPR057739">
    <property type="entry name" value="Glyco_hydro_29_N"/>
</dbReference>
<sequence>MLKRGTRNIPSQRRREVHTMHRRLPRAGVGFLALIALTASLLTSANAASAASDLPQGGPAELPLSTVTDVDGQVVLGANRAARSSDFTMGAPGWPFDLYMSGWTRADQHFTWTVTQPAARTYRVQSLMAAPQGQQFQLTVRSGDASGPVLSTTPVTTTMAEGRWDRRLIGDVALPAGTSSITLTRTGSLSGTASLKALEMFPSSEYSAYQADVAAARADTSAFTGTPYGLFFQYGPWGGPRSGTKKSMEQQTNDFDVPAFVEKVKATGAGYVIWSISWWTYQMSAPISSVDAILGHGDRTTQRDLIGEVASALKADNIGFHLYYHTGQDWHLGANSTDWWQKQQFPSTYPTRGWGDRATFIANWKTVIEEIGTRYGSDLDGWFFDDGNAYYGYSYLDLKQSARAGNPERMVSFNGGWNSAQITNTDDIFFGEIASNGSPWPGISAPNGSDGKIIAGPGVGEADHLMSITENNWGITGSGQQIITSAETAPQLRDRIATMNARRMPFSMNVMMWENGAWGNATQNRFEDLAALVHGGLGQLRVADTDQFITYGAGWSRNGGLARPFGNYNSDVSYATANGAEFSYTFEGTGIEIVSERHPTYGDMDVYIDGTLVQTVSAYAAGARQVKQVVFSKRDLASGTHTIRVVKRSGQYLVLDALQVLRPTVVNNHSPAIAYAGSGWSTSINRDFGNHNNDVAYTTVDNSSATFTFTGSRIGFVTEKEPSYGLIDVYIDGQFQTTVDARATSRLAMQEVFATAVTPGSHTIKLVKKSGSFMLVDGFRVTPSGTEEVSPNVEVTVDERCIAGKAYVTARVHNLEAVPVDVAITTEFGQKQFTAVAADKNVVHAFNTRATTLDPGDLTVATATDLGAGPVTGEVTVEHADLTC</sequence>
<accession>A0A4Q2JL23</accession>
<dbReference type="Pfam" id="PF01120">
    <property type="entry name" value="Alpha_L_fucos"/>
    <property type="match status" value="1"/>
</dbReference>
<dbReference type="SUPFAM" id="SSF51445">
    <property type="entry name" value="(Trans)glycosidases"/>
    <property type="match status" value="1"/>
</dbReference>
<dbReference type="GO" id="GO:0004560">
    <property type="term" value="F:alpha-L-fucosidase activity"/>
    <property type="evidence" value="ECO:0007669"/>
    <property type="project" value="InterPro"/>
</dbReference>
<dbReference type="OrthoDB" id="9807519at2"/>
<dbReference type="SUPFAM" id="SSF49785">
    <property type="entry name" value="Galactose-binding domain-like"/>
    <property type="match status" value="1"/>
</dbReference>
<comment type="caution">
    <text evidence="2">The sequence shown here is derived from an EMBL/GenBank/DDBJ whole genome shotgun (WGS) entry which is preliminary data.</text>
</comment>
<dbReference type="RefSeq" id="WP_129231129.1">
    <property type="nucleotide sequence ID" value="NZ_SDPO01000002.1"/>
</dbReference>
<dbReference type="AlphaFoldDB" id="A0A4Q2JL23"/>
<evidence type="ECO:0000313" key="2">
    <source>
        <dbReference type="EMBL" id="RXZ48831.1"/>
    </source>
</evidence>
<proteinExistence type="predicted"/>
<gene>
    <name evidence="2" type="ORF">ESP57_07555</name>
</gene>
<reference evidence="2 3" key="1">
    <citation type="submission" date="2019-01" db="EMBL/GenBank/DDBJ databases">
        <authorList>
            <person name="Li J."/>
        </authorList>
    </citation>
    <scope>NUCLEOTIDE SEQUENCE [LARGE SCALE GENOMIC DNA]</scope>
    <source>
        <strain evidence="2 3">CCUG 35506</strain>
    </source>
</reference>
<keyword evidence="3" id="KW-1185">Reference proteome</keyword>